<sequence>MDTKIPQINEPINTTSEPFRQPSPQPPEPKQSLWERRPQALAGDDPPPMYPAEAYSQSQNSTQQQNVPQYQQQQQPKAFSQQDMGYGVQGHQGHQDQPGQTVVYVQGKDRRAEDVGVGFCAGCCAACCCCGCVVM</sequence>
<protein>
    <recommendedName>
        <fullName evidence="5">Cysteine-rich transmembrane domain-containing protein</fullName>
    </recommendedName>
</protein>
<comment type="similarity">
    <text evidence="2">Belongs to the CYSTM1 family.</text>
</comment>
<dbReference type="Proteomes" id="UP000696280">
    <property type="component" value="Unassembled WGS sequence"/>
</dbReference>
<dbReference type="AlphaFoldDB" id="A0A9N9L8Q7"/>
<evidence type="ECO:0000256" key="3">
    <source>
        <dbReference type="ARBA" id="ARBA00023136"/>
    </source>
</evidence>
<reference evidence="6" key="1">
    <citation type="submission" date="2021-07" db="EMBL/GenBank/DDBJ databases">
        <authorList>
            <person name="Durling M."/>
        </authorList>
    </citation>
    <scope>NUCLEOTIDE SEQUENCE</scope>
</reference>
<proteinExistence type="inferred from homology"/>
<accession>A0A9N9L8Q7</accession>
<comment type="caution">
    <text evidence="6">The sequence shown here is derived from an EMBL/GenBank/DDBJ whole genome shotgun (WGS) entry which is preliminary data.</text>
</comment>
<dbReference type="InterPro" id="IPR028144">
    <property type="entry name" value="CYSTM_dom"/>
</dbReference>
<evidence type="ECO:0000313" key="6">
    <source>
        <dbReference type="EMBL" id="CAG8959582.1"/>
    </source>
</evidence>
<comment type="subcellular location">
    <subcellularLocation>
        <location evidence="1">Membrane</location>
    </subcellularLocation>
</comment>
<evidence type="ECO:0000313" key="7">
    <source>
        <dbReference type="Proteomes" id="UP000696280"/>
    </source>
</evidence>
<feature type="compositionally biased region" description="Low complexity" evidence="4">
    <location>
        <begin position="56"/>
        <end position="99"/>
    </location>
</feature>
<evidence type="ECO:0000259" key="5">
    <source>
        <dbReference type="Pfam" id="PF12734"/>
    </source>
</evidence>
<keyword evidence="7" id="KW-1185">Reference proteome</keyword>
<keyword evidence="3" id="KW-0472">Membrane</keyword>
<organism evidence="6 7">
    <name type="scientific">Hymenoscyphus fraxineus</name>
    <dbReference type="NCBI Taxonomy" id="746836"/>
    <lineage>
        <taxon>Eukaryota</taxon>
        <taxon>Fungi</taxon>
        <taxon>Dikarya</taxon>
        <taxon>Ascomycota</taxon>
        <taxon>Pezizomycotina</taxon>
        <taxon>Leotiomycetes</taxon>
        <taxon>Helotiales</taxon>
        <taxon>Helotiaceae</taxon>
        <taxon>Hymenoscyphus</taxon>
    </lineage>
</organism>
<name>A0A9N9L8Q7_9HELO</name>
<gene>
    <name evidence="6" type="ORF">HYFRA_00001484</name>
</gene>
<dbReference type="Pfam" id="PF12734">
    <property type="entry name" value="CYSTM"/>
    <property type="match status" value="1"/>
</dbReference>
<feature type="domain" description="Cysteine-rich transmembrane" evidence="5">
    <location>
        <begin position="103"/>
        <end position="134"/>
    </location>
</feature>
<evidence type="ECO:0000256" key="1">
    <source>
        <dbReference type="ARBA" id="ARBA00004370"/>
    </source>
</evidence>
<evidence type="ECO:0000256" key="2">
    <source>
        <dbReference type="ARBA" id="ARBA00009444"/>
    </source>
</evidence>
<feature type="region of interest" description="Disordered" evidence="4">
    <location>
        <begin position="1"/>
        <end position="99"/>
    </location>
</feature>
<evidence type="ECO:0000256" key="4">
    <source>
        <dbReference type="SAM" id="MobiDB-lite"/>
    </source>
</evidence>
<dbReference type="EMBL" id="CAJVRL010000092">
    <property type="protein sequence ID" value="CAG8959582.1"/>
    <property type="molecule type" value="Genomic_DNA"/>
</dbReference>